<accession>A0A150GXP0</accession>
<keyword evidence="5" id="KW-1185">Reference proteome</keyword>
<comment type="caution">
    <text evidence="4">The sequence shown here is derived from an EMBL/GenBank/DDBJ whole genome shotgun (WGS) entry which is preliminary data.</text>
</comment>
<keyword evidence="2" id="KW-0732">Signal</keyword>
<evidence type="ECO:0000313" key="4">
    <source>
        <dbReference type="EMBL" id="KXZ54448.1"/>
    </source>
</evidence>
<reference evidence="5" key="1">
    <citation type="journal article" date="2016" name="Nat. Commun.">
        <title>The Gonium pectorale genome demonstrates co-option of cell cycle regulation during the evolution of multicellularity.</title>
        <authorList>
            <person name="Hanschen E.R."/>
            <person name="Marriage T.N."/>
            <person name="Ferris P.J."/>
            <person name="Hamaji T."/>
            <person name="Toyoda A."/>
            <person name="Fujiyama A."/>
            <person name="Neme R."/>
            <person name="Noguchi H."/>
            <person name="Minakuchi Y."/>
            <person name="Suzuki M."/>
            <person name="Kawai-Toyooka H."/>
            <person name="Smith D.R."/>
            <person name="Sparks H."/>
            <person name="Anderson J."/>
            <person name="Bakaric R."/>
            <person name="Luria V."/>
            <person name="Karger A."/>
            <person name="Kirschner M.W."/>
            <person name="Durand P.M."/>
            <person name="Michod R.E."/>
            <person name="Nozaki H."/>
            <person name="Olson B.J."/>
        </authorList>
    </citation>
    <scope>NUCLEOTIDE SEQUENCE [LARGE SCALE GENOMIC DNA]</scope>
    <source>
        <strain evidence="5">NIES-2863</strain>
    </source>
</reference>
<feature type="chain" id="PRO_5007562270" description="Pherophorin domain-containing protein" evidence="2">
    <location>
        <begin position="21"/>
        <end position="473"/>
    </location>
</feature>
<evidence type="ECO:0000256" key="2">
    <source>
        <dbReference type="SAM" id="SignalP"/>
    </source>
</evidence>
<feature type="signal peptide" evidence="2">
    <location>
        <begin position="1"/>
        <end position="20"/>
    </location>
</feature>
<feature type="region of interest" description="Disordered" evidence="1">
    <location>
        <begin position="181"/>
        <end position="307"/>
    </location>
</feature>
<dbReference type="PANTHER" id="PTHR24216:SF65">
    <property type="entry name" value="PAXILLIN-LIKE PROTEIN 1"/>
    <property type="match status" value="1"/>
</dbReference>
<evidence type="ECO:0000259" key="3">
    <source>
        <dbReference type="Pfam" id="PF12499"/>
    </source>
</evidence>
<evidence type="ECO:0000313" key="5">
    <source>
        <dbReference type="Proteomes" id="UP000075714"/>
    </source>
</evidence>
<proteinExistence type="predicted"/>
<evidence type="ECO:0000256" key="1">
    <source>
        <dbReference type="SAM" id="MobiDB-lite"/>
    </source>
</evidence>
<dbReference type="EMBL" id="LSYV01000006">
    <property type="protein sequence ID" value="KXZ54448.1"/>
    <property type="molecule type" value="Genomic_DNA"/>
</dbReference>
<protein>
    <recommendedName>
        <fullName evidence="3">Pherophorin domain-containing protein</fullName>
    </recommendedName>
</protein>
<dbReference type="InterPro" id="IPR024616">
    <property type="entry name" value="Pherophorin"/>
</dbReference>
<dbReference type="PANTHER" id="PTHR24216">
    <property type="entry name" value="PAXILLIN-RELATED"/>
    <property type="match status" value="1"/>
</dbReference>
<organism evidence="4 5">
    <name type="scientific">Gonium pectorale</name>
    <name type="common">Green alga</name>
    <dbReference type="NCBI Taxonomy" id="33097"/>
    <lineage>
        <taxon>Eukaryota</taxon>
        <taxon>Viridiplantae</taxon>
        <taxon>Chlorophyta</taxon>
        <taxon>core chlorophytes</taxon>
        <taxon>Chlorophyceae</taxon>
        <taxon>CS clade</taxon>
        <taxon>Chlamydomonadales</taxon>
        <taxon>Volvocaceae</taxon>
        <taxon>Gonium</taxon>
    </lineage>
</organism>
<dbReference type="Pfam" id="PF12499">
    <property type="entry name" value="DUF3707"/>
    <property type="match status" value="2"/>
</dbReference>
<gene>
    <name evidence="4" type="ORF">GPECTOR_5phG20</name>
</gene>
<feature type="domain" description="Pherophorin" evidence="3">
    <location>
        <begin position="27"/>
        <end position="176"/>
    </location>
</feature>
<dbReference type="AlphaFoldDB" id="A0A150GXP0"/>
<feature type="compositionally biased region" description="Pro residues" evidence="1">
    <location>
        <begin position="183"/>
        <end position="251"/>
    </location>
</feature>
<sequence>MRLLTPLLLLSLALISCASAQSYLNSFPPYGCNRDPLQSRFRLDPGYTTNGNRICFTARVVNCAKAGSACCRPAIDLYKVELNINKECKNAVSGVTVTPAGGVTRRALAPTFDLFANDTKALIKLTGLNLTTSTAQGAQICMNLGGKCPSMATLCPEGNGFCTFALVQSGPCDCCPVGSLGTSPPPPSPPPPSPPPPSPPPPSPPPPSPPPPSPPPPSPRPPSPKPPSPPPPQPRRLPTPPSSLRPPPPSPNAAYAPTPARPPAPSQPRLPPRPPASPAPLLPSPPPPSPPPPSPPPPDPPPPLAPAIRFPPPAVAFPFCECNRTVGVIPFSLDSEITTPRRNGTNRVYCMTLRAQDCIDPANACCDQPLAKIEWWTKDKCRSSVKAVYLDGMKVDQQWDSPGTFKIPALNMPRSSVPAGGRQVCMELSSTGTCPTLSSFCFRGDRGFCYYSAFSLDKTCCPVNTFDAPALRR</sequence>
<dbReference type="OrthoDB" id="531118at2759"/>
<dbReference type="Proteomes" id="UP000075714">
    <property type="component" value="Unassembled WGS sequence"/>
</dbReference>
<dbReference type="PRINTS" id="PR01217">
    <property type="entry name" value="PRICHEXTENSN"/>
</dbReference>
<dbReference type="PROSITE" id="PS51257">
    <property type="entry name" value="PROKAR_LIPOPROTEIN"/>
    <property type="match status" value="1"/>
</dbReference>
<name>A0A150GXP0_GONPE</name>
<feature type="compositionally biased region" description="Pro residues" evidence="1">
    <location>
        <begin position="259"/>
        <end position="307"/>
    </location>
</feature>
<feature type="domain" description="Pherophorin" evidence="3">
    <location>
        <begin position="317"/>
        <end position="462"/>
    </location>
</feature>